<name>A0ABU8ETP8_9GAMM</name>
<comment type="caution">
    <text evidence="3">The sequence shown here is derived from an EMBL/GenBank/DDBJ whole genome shotgun (WGS) entry which is preliminary data.</text>
</comment>
<evidence type="ECO:0000313" key="3">
    <source>
        <dbReference type="EMBL" id="MEI4550352.1"/>
    </source>
</evidence>
<keyword evidence="1" id="KW-0802">TPR repeat</keyword>
<feature type="repeat" description="TPR" evidence="1">
    <location>
        <begin position="241"/>
        <end position="274"/>
    </location>
</feature>
<dbReference type="InterPro" id="IPR011990">
    <property type="entry name" value="TPR-like_helical_dom_sf"/>
</dbReference>
<feature type="chain" id="PRO_5045923012" evidence="2">
    <location>
        <begin position="23"/>
        <end position="507"/>
    </location>
</feature>
<evidence type="ECO:0000313" key="4">
    <source>
        <dbReference type="Proteomes" id="UP001382455"/>
    </source>
</evidence>
<feature type="repeat" description="TPR" evidence="1">
    <location>
        <begin position="57"/>
        <end position="90"/>
    </location>
</feature>
<feature type="repeat" description="TPR" evidence="1">
    <location>
        <begin position="377"/>
        <end position="410"/>
    </location>
</feature>
<dbReference type="Pfam" id="PF13432">
    <property type="entry name" value="TPR_16"/>
    <property type="match status" value="1"/>
</dbReference>
<sequence>MHICIKKFLTCGLLLVSSQVFSSELSDKLKAMSFDSLEPLVTEHIQQQIIELDETNTEALFKLGKTLQAYEFFEQAINCYLKVIELSPQKFDVQYLLAKSYLQANMLENAINAFETALKIDSTYLPAHTSLIESAINLEQLEFAQTKLSSLPEGLLKTPTVLMLQGDIYQLQKQHQKAIEFYYQALSLQPQASRLYYKIAMSQRALDLRNEARESLKLSGKVGVKPSDPIFTEIADLAKGERINLLKGKSAFSIGQYQKAQQYFADAIKSEPKSARARVNLSATLVQLGRMDEAKNVLLEALTLDPNNTTAHYNLAELLYFSQNFELAKAHFLLVLKDAPNDLPANFALAKTFIQLNEISQGEQYIEKANIFSPLKTSLLFELVELFYTKRAYKQAVALMERALVMVPENAIVALNYANLLQALSGGFYADDDKAIMLYESLMKSNPSFDIASRLTQAYLNGYYCQKAADLMIQLDNLAQQQKTDISQYKQSTLAQLNQLQQFAVCK</sequence>
<protein>
    <submittedName>
        <fullName evidence="3">Tetratricopeptide repeat protein</fullName>
    </submittedName>
</protein>
<dbReference type="SUPFAM" id="SSF48452">
    <property type="entry name" value="TPR-like"/>
    <property type="match status" value="2"/>
</dbReference>
<dbReference type="Gene3D" id="1.25.40.10">
    <property type="entry name" value="Tetratricopeptide repeat domain"/>
    <property type="match status" value="3"/>
</dbReference>
<feature type="signal peptide" evidence="2">
    <location>
        <begin position="1"/>
        <end position="22"/>
    </location>
</feature>
<evidence type="ECO:0000256" key="1">
    <source>
        <dbReference type="PROSITE-ProRule" id="PRU00339"/>
    </source>
</evidence>
<dbReference type="PANTHER" id="PTHR12558:SF13">
    <property type="entry name" value="CELL DIVISION CYCLE PROTEIN 27 HOMOLOG"/>
    <property type="match status" value="1"/>
</dbReference>
<dbReference type="RefSeq" id="WP_336435575.1">
    <property type="nucleotide sequence ID" value="NZ_JBAWKS010000001.1"/>
</dbReference>
<dbReference type="PROSITE" id="PS50005">
    <property type="entry name" value="TPR"/>
    <property type="match status" value="6"/>
</dbReference>
<proteinExistence type="predicted"/>
<feature type="repeat" description="TPR" evidence="1">
    <location>
        <begin position="159"/>
        <end position="192"/>
    </location>
</feature>
<gene>
    <name evidence="3" type="ORF">WAE96_11815</name>
</gene>
<dbReference type="Proteomes" id="UP001382455">
    <property type="component" value="Unassembled WGS sequence"/>
</dbReference>
<dbReference type="Pfam" id="PF14559">
    <property type="entry name" value="TPR_19"/>
    <property type="match status" value="1"/>
</dbReference>
<feature type="repeat" description="TPR" evidence="1">
    <location>
        <begin position="91"/>
        <end position="124"/>
    </location>
</feature>
<dbReference type="InterPro" id="IPR019734">
    <property type="entry name" value="TPR_rpt"/>
</dbReference>
<organism evidence="3 4">
    <name type="scientific">Pseudoalteromonas spongiae</name>
    <dbReference type="NCBI Taxonomy" id="298657"/>
    <lineage>
        <taxon>Bacteria</taxon>
        <taxon>Pseudomonadati</taxon>
        <taxon>Pseudomonadota</taxon>
        <taxon>Gammaproteobacteria</taxon>
        <taxon>Alteromonadales</taxon>
        <taxon>Pseudoalteromonadaceae</taxon>
        <taxon>Pseudoalteromonas</taxon>
    </lineage>
</organism>
<dbReference type="EMBL" id="JBAWKS010000001">
    <property type="protein sequence ID" value="MEI4550352.1"/>
    <property type="molecule type" value="Genomic_DNA"/>
</dbReference>
<dbReference type="PANTHER" id="PTHR12558">
    <property type="entry name" value="CELL DIVISION CYCLE 16,23,27"/>
    <property type="match status" value="1"/>
</dbReference>
<dbReference type="SMART" id="SM00028">
    <property type="entry name" value="TPR"/>
    <property type="match status" value="7"/>
</dbReference>
<accession>A0ABU8ETP8</accession>
<reference evidence="3 4" key="1">
    <citation type="submission" date="2023-12" db="EMBL/GenBank/DDBJ databases">
        <title>Friends and Foes: Symbiotic and Algicidal bacterial influence on Karenia brevis blooms.</title>
        <authorList>
            <person name="Fei C."/>
            <person name="Mohamed A.R."/>
            <person name="Booker A."/>
            <person name="Arshad M."/>
            <person name="Klass S."/>
            <person name="Ahn S."/>
            <person name="Gilbert P.M."/>
            <person name="Heil C.A."/>
            <person name="Martinez J.M."/>
            <person name="Amin S.A."/>
        </authorList>
    </citation>
    <scope>NUCLEOTIDE SEQUENCE [LARGE SCALE GENOMIC DNA]</scope>
    <source>
        <strain evidence="3 4">CE15</strain>
    </source>
</reference>
<evidence type="ECO:0000256" key="2">
    <source>
        <dbReference type="SAM" id="SignalP"/>
    </source>
</evidence>
<dbReference type="Pfam" id="PF13181">
    <property type="entry name" value="TPR_8"/>
    <property type="match status" value="1"/>
</dbReference>
<keyword evidence="2" id="KW-0732">Signal</keyword>
<keyword evidence="4" id="KW-1185">Reference proteome</keyword>
<feature type="repeat" description="TPR" evidence="1">
    <location>
        <begin position="275"/>
        <end position="308"/>
    </location>
</feature>